<sequence length="124" mass="14269">MANEWYLVFSDFEVVVSYDLGILQLSLTVEAPRRKDPKRTLRPRSLQDMGQTCSNVMARCCPARRHPSVQHRENKEPLVVEDESWKRWSSYNLIHHPSASTLQDYAPPTYVGPTQQAAVAVWEV</sequence>
<accession>A0A8T1W1A1</accession>
<dbReference type="OrthoDB" id="58493at2759"/>
<protein>
    <submittedName>
        <fullName evidence="1">Uncharacterized protein</fullName>
    </submittedName>
</protein>
<dbReference type="Proteomes" id="UP000694044">
    <property type="component" value="Unassembled WGS sequence"/>
</dbReference>
<dbReference type="AlphaFoldDB" id="A0A8T1W1A1"/>
<dbReference type="EMBL" id="JAGDFM010000088">
    <property type="protein sequence ID" value="KAG7387006.1"/>
    <property type="molecule type" value="Genomic_DNA"/>
</dbReference>
<keyword evidence="2" id="KW-1185">Reference proteome</keyword>
<name>A0A8T1W1A1_9STRA</name>
<reference evidence="1" key="1">
    <citation type="submission" date="2021-02" db="EMBL/GenBank/DDBJ databases">
        <authorList>
            <person name="Palmer J.M."/>
        </authorList>
    </citation>
    <scope>NUCLEOTIDE SEQUENCE</scope>
    <source>
        <strain evidence="1">SCRP734</strain>
    </source>
</reference>
<comment type="caution">
    <text evidence="1">The sequence shown here is derived from an EMBL/GenBank/DDBJ whole genome shotgun (WGS) entry which is preliminary data.</text>
</comment>
<proteinExistence type="predicted"/>
<evidence type="ECO:0000313" key="1">
    <source>
        <dbReference type="EMBL" id="KAG7387006.1"/>
    </source>
</evidence>
<evidence type="ECO:0000313" key="2">
    <source>
        <dbReference type="Proteomes" id="UP000694044"/>
    </source>
</evidence>
<gene>
    <name evidence="1" type="ORF">PHYPSEUDO_014882</name>
</gene>
<organism evidence="1 2">
    <name type="scientific">Phytophthora pseudosyringae</name>
    <dbReference type="NCBI Taxonomy" id="221518"/>
    <lineage>
        <taxon>Eukaryota</taxon>
        <taxon>Sar</taxon>
        <taxon>Stramenopiles</taxon>
        <taxon>Oomycota</taxon>
        <taxon>Peronosporomycetes</taxon>
        <taxon>Peronosporales</taxon>
        <taxon>Peronosporaceae</taxon>
        <taxon>Phytophthora</taxon>
    </lineage>
</organism>